<accession>A0A3P8E7H9</accession>
<evidence type="ECO:0000313" key="3">
    <source>
        <dbReference type="Proteomes" id="UP000270296"/>
    </source>
</evidence>
<proteinExistence type="predicted"/>
<dbReference type="PANTHER" id="PTHR45957:SF1">
    <property type="entry name" value="ANAPHASE-PROMOTING COMPLEX SUBUNIT 2"/>
    <property type="match status" value="1"/>
</dbReference>
<dbReference type="Proteomes" id="UP000270296">
    <property type="component" value="Unassembled WGS sequence"/>
</dbReference>
<gene>
    <name evidence="2" type="ORF">SBAD_LOCUS4032</name>
</gene>
<dbReference type="GO" id="GO:0070979">
    <property type="term" value="P:protein K11-linked ubiquitination"/>
    <property type="evidence" value="ECO:0007669"/>
    <property type="project" value="TreeGrafter"/>
</dbReference>
<feature type="domain" description="Anaphase-promoting complex subunit 2 C-terminal" evidence="1">
    <location>
        <begin position="90"/>
        <end position="148"/>
    </location>
</feature>
<evidence type="ECO:0000313" key="2">
    <source>
        <dbReference type="EMBL" id="VDP03136.1"/>
    </source>
</evidence>
<dbReference type="InterPro" id="IPR036390">
    <property type="entry name" value="WH_DNA-bd_sf"/>
</dbReference>
<dbReference type="SMART" id="SM01013">
    <property type="entry name" value="APC2"/>
    <property type="match status" value="1"/>
</dbReference>
<dbReference type="EMBL" id="UZAM01008083">
    <property type="protein sequence ID" value="VDP03136.1"/>
    <property type="molecule type" value="Genomic_DNA"/>
</dbReference>
<dbReference type="AlphaFoldDB" id="A0A3P8E7H9"/>
<dbReference type="OrthoDB" id="5581181at2759"/>
<evidence type="ECO:0000259" key="1">
    <source>
        <dbReference type="SMART" id="SM01013"/>
    </source>
</evidence>
<organism evidence="2 3">
    <name type="scientific">Soboliphyme baturini</name>
    <dbReference type="NCBI Taxonomy" id="241478"/>
    <lineage>
        <taxon>Eukaryota</taxon>
        <taxon>Metazoa</taxon>
        <taxon>Ecdysozoa</taxon>
        <taxon>Nematoda</taxon>
        <taxon>Enoplea</taxon>
        <taxon>Dorylaimia</taxon>
        <taxon>Dioctophymatida</taxon>
        <taxon>Dioctophymatoidea</taxon>
        <taxon>Soboliphymatidae</taxon>
        <taxon>Soboliphyme</taxon>
    </lineage>
</organism>
<sequence>MHIVILEVWSLDDLCNRLKVSSVYLRNRITWWSCAGVLRECQKDVWCLVSSLPSSEERKITSFFDEEEEDLLTDTDFTNKAPNLEVYWPYISSLLKNIGSLTAERIHKLLKLCSDEGRERTSIEDVTAFLRSKVNDQVLIQVDDAYRIPDH</sequence>
<dbReference type="InterPro" id="IPR014786">
    <property type="entry name" value="ANAPC2_C"/>
</dbReference>
<dbReference type="GO" id="GO:0005680">
    <property type="term" value="C:anaphase-promoting complex"/>
    <property type="evidence" value="ECO:0007669"/>
    <property type="project" value="TreeGrafter"/>
</dbReference>
<dbReference type="InterPro" id="IPR036388">
    <property type="entry name" value="WH-like_DNA-bd_sf"/>
</dbReference>
<dbReference type="Pfam" id="PF08672">
    <property type="entry name" value="ANAPC2"/>
    <property type="match status" value="1"/>
</dbReference>
<dbReference type="PANTHER" id="PTHR45957">
    <property type="entry name" value="ANAPHASE-PROMOTING COMPLEX SUBUNIT 2"/>
    <property type="match status" value="1"/>
</dbReference>
<dbReference type="SUPFAM" id="SSF46785">
    <property type="entry name" value="Winged helix' DNA-binding domain"/>
    <property type="match status" value="1"/>
</dbReference>
<dbReference type="InterPro" id="IPR044554">
    <property type="entry name" value="ANAPC2"/>
</dbReference>
<dbReference type="GO" id="GO:0007091">
    <property type="term" value="P:metaphase/anaphase transition of mitotic cell cycle"/>
    <property type="evidence" value="ECO:0007669"/>
    <property type="project" value="TreeGrafter"/>
</dbReference>
<protein>
    <recommendedName>
        <fullName evidence="1">Anaphase-promoting complex subunit 2 C-terminal domain-containing protein</fullName>
    </recommendedName>
</protein>
<keyword evidence="3" id="KW-1185">Reference proteome</keyword>
<reference evidence="2 3" key="1">
    <citation type="submission" date="2018-11" db="EMBL/GenBank/DDBJ databases">
        <authorList>
            <consortium name="Pathogen Informatics"/>
        </authorList>
    </citation>
    <scope>NUCLEOTIDE SEQUENCE [LARGE SCALE GENOMIC DNA]</scope>
</reference>
<name>A0A3P8E7H9_9BILA</name>
<dbReference type="Gene3D" id="1.10.10.10">
    <property type="entry name" value="Winged helix-like DNA-binding domain superfamily/Winged helix DNA-binding domain"/>
    <property type="match status" value="1"/>
</dbReference>